<dbReference type="SMART" id="SM00409">
    <property type="entry name" value="IG"/>
    <property type="match status" value="3"/>
</dbReference>
<keyword evidence="6" id="KW-1015">Disulfide bond</keyword>
<evidence type="ECO:0000259" key="10">
    <source>
        <dbReference type="PROSITE" id="PS50835"/>
    </source>
</evidence>
<reference evidence="11" key="1">
    <citation type="submission" date="2018-05" db="EMBL/GenBank/DDBJ databases">
        <authorList>
            <person name="Datahose"/>
        </authorList>
    </citation>
    <scope>NUCLEOTIDE SEQUENCE</scope>
</reference>
<reference evidence="11" key="3">
    <citation type="submission" date="2025-09" db="UniProtKB">
        <authorList>
            <consortium name="Ensembl"/>
        </authorList>
    </citation>
    <scope>IDENTIFICATION</scope>
</reference>
<evidence type="ECO:0000256" key="1">
    <source>
        <dbReference type="ARBA" id="ARBA00004479"/>
    </source>
</evidence>
<feature type="domain" description="Ig-like" evidence="10">
    <location>
        <begin position="434"/>
        <end position="521"/>
    </location>
</feature>
<dbReference type="InterPro" id="IPR013162">
    <property type="entry name" value="CD80_C2-set"/>
</dbReference>
<feature type="domain" description="Ig-like" evidence="10">
    <location>
        <begin position="149"/>
        <end position="254"/>
    </location>
</feature>
<evidence type="ECO:0000256" key="4">
    <source>
        <dbReference type="ARBA" id="ARBA00022989"/>
    </source>
</evidence>
<dbReference type="InterPro" id="IPR013106">
    <property type="entry name" value="Ig_V-set"/>
</dbReference>
<accession>A0A3P8QS82</accession>
<organism evidence="11 12">
    <name type="scientific">Astatotilapia calliptera</name>
    <name type="common">Eastern happy</name>
    <name type="synonym">Chromis callipterus</name>
    <dbReference type="NCBI Taxonomy" id="8154"/>
    <lineage>
        <taxon>Eukaryota</taxon>
        <taxon>Metazoa</taxon>
        <taxon>Chordata</taxon>
        <taxon>Craniata</taxon>
        <taxon>Vertebrata</taxon>
        <taxon>Euteleostomi</taxon>
        <taxon>Actinopterygii</taxon>
        <taxon>Neopterygii</taxon>
        <taxon>Teleostei</taxon>
        <taxon>Neoteleostei</taxon>
        <taxon>Acanthomorphata</taxon>
        <taxon>Ovalentaria</taxon>
        <taxon>Cichlomorphae</taxon>
        <taxon>Cichliformes</taxon>
        <taxon>Cichlidae</taxon>
        <taxon>African cichlids</taxon>
        <taxon>Pseudocrenilabrinae</taxon>
        <taxon>Haplochromini</taxon>
        <taxon>Astatotilapia</taxon>
    </lineage>
</organism>
<name>A0A3P8QS82_ASTCA</name>
<evidence type="ECO:0000256" key="8">
    <source>
        <dbReference type="ARBA" id="ARBA00023319"/>
    </source>
</evidence>
<dbReference type="Ensembl" id="ENSACLT00000032648.2">
    <property type="protein sequence ID" value="ENSACLP00000031899.2"/>
    <property type="gene ID" value="ENSACLG00000021585.2"/>
</dbReference>
<reference evidence="11" key="2">
    <citation type="submission" date="2025-08" db="UniProtKB">
        <authorList>
            <consortium name="Ensembl"/>
        </authorList>
    </citation>
    <scope>IDENTIFICATION</scope>
</reference>
<dbReference type="GO" id="GO:0005886">
    <property type="term" value="C:plasma membrane"/>
    <property type="evidence" value="ECO:0007669"/>
    <property type="project" value="TreeGrafter"/>
</dbReference>
<evidence type="ECO:0000256" key="5">
    <source>
        <dbReference type="ARBA" id="ARBA00023136"/>
    </source>
</evidence>
<dbReference type="Proteomes" id="UP000265100">
    <property type="component" value="Chromosome 10"/>
</dbReference>
<evidence type="ECO:0000256" key="7">
    <source>
        <dbReference type="ARBA" id="ARBA00023180"/>
    </source>
</evidence>
<dbReference type="AlphaFoldDB" id="A0A3P8QS82"/>
<protein>
    <recommendedName>
        <fullName evidence="10">Ig-like domain-containing protein</fullName>
    </recommendedName>
</protein>
<dbReference type="CDD" id="cd00098">
    <property type="entry name" value="IgC1"/>
    <property type="match status" value="1"/>
</dbReference>
<dbReference type="Bgee" id="ENSACLG00000021585">
    <property type="expression patterns" value="Expressed in testis and 2 other cell types or tissues"/>
</dbReference>
<dbReference type="Pfam" id="PF13895">
    <property type="entry name" value="Ig_2"/>
    <property type="match status" value="2"/>
</dbReference>
<feature type="domain" description="Ig-like" evidence="10">
    <location>
        <begin position="27"/>
        <end position="141"/>
    </location>
</feature>
<feature type="domain" description="Ig-like" evidence="10">
    <location>
        <begin position="258"/>
        <end position="325"/>
    </location>
</feature>
<evidence type="ECO:0000256" key="9">
    <source>
        <dbReference type="SAM" id="Phobius"/>
    </source>
</evidence>
<keyword evidence="4 9" id="KW-1133">Transmembrane helix</keyword>
<evidence type="ECO:0000313" key="11">
    <source>
        <dbReference type="Ensembl" id="ENSACLP00000031899.2"/>
    </source>
</evidence>
<dbReference type="Gene3D" id="2.60.40.10">
    <property type="entry name" value="Immunoglobulins"/>
    <property type="match status" value="5"/>
</dbReference>
<keyword evidence="7" id="KW-0325">Glycoprotein</keyword>
<comment type="subcellular location">
    <subcellularLocation>
        <location evidence="1">Membrane</location>
        <topology evidence="1">Single-pass type I membrane protein</topology>
    </subcellularLocation>
</comment>
<dbReference type="Pfam" id="PF08205">
    <property type="entry name" value="C2-set_2"/>
    <property type="match status" value="1"/>
</dbReference>
<keyword evidence="8" id="KW-0393">Immunoglobulin domain</keyword>
<dbReference type="PANTHER" id="PTHR11973">
    <property type="entry name" value="CELL SURFACE GLYCOPROTEIN MUC18-RELATED"/>
    <property type="match status" value="1"/>
</dbReference>
<dbReference type="InterPro" id="IPR036179">
    <property type="entry name" value="Ig-like_dom_sf"/>
</dbReference>
<feature type="domain" description="Ig-like" evidence="10">
    <location>
        <begin position="348"/>
        <end position="413"/>
    </location>
</feature>
<dbReference type="InterPro" id="IPR051116">
    <property type="entry name" value="Surface_Rcpt/Adhesion_Mol"/>
</dbReference>
<dbReference type="InterPro" id="IPR007110">
    <property type="entry name" value="Ig-like_dom"/>
</dbReference>
<dbReference type="InterPro" id="IPR003599">
    <property type="entry name" value="Ig_sub"/>
</dbReference>
<keyword evidence="12" id="KW-1185">Reference proteome</keyword>
<evidence type="ECO:0000256" key="6">
    <source>
        <dbReference type="ARBA" id="ARBA00023157"/>
    </source>
</evidence>
<sequence length="628" mass="69618">MFDNHVVLTGSIKLIYAHVFLSFSVLAKVELSMNETVDVYIGDMAEILCQYTSTNSDSKPRFLIQWFAAERGGSRSRLYYADANQELIDSGTDYTDRINVVTDEKGTRLSIQDVRLSDEREFYCHVNGLAAGSGVRKTHLRVFAPPDVPEIESVTTGISVTKDTPSKVASCETRNGFPKPNITWYRDGEPLMNESGRVNIVILSSRMSSDLYSVQSTLEYKVEKEDKDARFSCEVSFFVPDGIRTIESPSVNITVHYPTTMVELWKESPQGLVKEGDTVELRCQGDGNPPPHFIFNKEPDVNFESSRDVLILSSVSRKDSGTYQCHPLKGDGVMEVKGEVELKVHYLDTAVVVPKDEELMHKGEDLTATCNALSSRSTSTVWYKDGMVVGRGNTFHLQNATYERSGVYKCEVTVPSLPNLKTNGFVKIIVQGGPELVGSEEEVQLDEVEGRVVNLSCEALGNPLPSISWNITGSQSWHEVDKKTHKHMTHSVVSVKVTSDITAECNVSSDRGSGVKIFKIKASNFYVVVDGSGVIIVVIIVCLLLLAFLGSVIYFLHKKGKIPCGRSGKQEITKEKTTKDEIVVEMKTNTKNEEAVLLKAVNGDKKGPNDQVTIVVDEQSQFTLNFYV</sequence>
<dbReference type="SUPFAM" id="SSF48726">
    <property type="entry name" value="Immunoglobulin"/>
    <property type="match status" value="4"/>
</dbReference>
<keyword evidence="2 9" id="KW-0812">Transmembrane</keyword>
<evidence type="ECO:0000256" key="3">
    <source>
        <dbReference type="ARBA" id="ARBA00022737"/>
    </source>
</evidence>
<dbReference type="PROSITE" id="PS50835">
    <property type="entry name" value="IG_LIKE"/>
    <property type="match status" value="5"/>
</dbReference>
<evidence type="ECO:0000313" key="12">
    <source>
        <dbReference type="Proteomes" id="UP000265100"/>
    </source>
</evidence>
<proteinExistence type="predicted"/>
<dbReference type="PANTHER" id="PTHR11973:SF18">
    <property type="entry name" value="CELL SURFACE GLYCOPROTEIN MUC18"/>
    <property type="match status" value="1"/>
</dbReference>
<dbReference type="InterPro" id="IPR013783">
    <property type="entry name" value="Ig-like_fold"/>
</dbReference>
<keyword evidence="5 9" id="KW-0472">Membrane</keyword>
<dbReference type="Pfam" id="PF07686">
    <property type="entry name" value="V-set"/>
    <property type="match status" value="1"/>
</dbReference>
<dbReference type="SMART" id="SM00408">
    <property type="entry name" value="IGc2"/>
    <property type="match status" value="2"/>
</dbReference>
<evidence type="ECO:0000256" key="2">
    <source>
        <dbReference type="ARBA" id="ARBA00022692"/>
    </source>
</evidence>
<dbReference type="InterPro" id="IPR003598">
    <property type="entry name" value="Ig_sub2"/>
</dbReference>
<keyword evidence="3" id="KW-0677">Repeat</keyword>
<dbReference type="GeneTree" id="ENSGT00940000155838"/>
<dbReference type="GO" id="GO:0005055">
    <property type="term" value="F:laminin receptor activity"/>
    <property type="evidence" value="ECO:0007669"/>
    <property type="project" value="TreeGrafter"/>
</dbReference>
<feature type="transmembrane region" description="Helical" evidence="9">
    <location>
        <begin position="533"/>
        <end position="556"/>
    </location>
</feature>